<dbReference type="InterPro" id="IPR001295">
    <property type="entry name" value="Dihydroorotate_DH_CS"/>
</dbReference>
<comment type="subcellular location">
    <subcellularLocation>
        <location evidence="2">Cytoplasm</location>
    </subcellularLocation>
</comment>
<dbReference type="Gene3D" id="3.20.20.70">
    <property type="entry name" value="Aldolase class I"/>
    <property type="match status" value="1"/>
</dbReference>
<evidence type="ECO:0000256" key="2">
    <source>
        <dbReference type="ARBA" id="ARBA00004496"/>
    </source>
</evidence>
<dbReference type="PANTHER" id="PTHR48109">
    <property type="entry name" value="DIHYDROOROTATE DEHYDROGENASE (QUINONE), MITOCHONDRIAL-RELATED"/>
    <property type="match status" value="1"/>
</dbReference>
<dbReference type="PANTHER" id="PTHR48109:SF1">
    <property type="entry name" value="DIHYDROOROTATE DEHYDROGENASE (FUMARATE)"/>
    <property type="match status" value="1"/>
</dbReference>
<accession>A0A3B0QZ88</accession>
<dbReference type="GO" id="GO:0006207">
    <property type="term" value="P:'de novo' pyrimidine nucleobase biosynthetic process"/>
    <property type="evidence" value="ECO:0007669"/>
    <property type="project" value="InterPro"/>
</dbReference>
<dbReference type="SUPFAM" id="SSF51395">
    <property type="entry name" value="FMN-linked oxidoreductases"/>
    <property type="match status" value="1"/>
</dbReference>
<evidence type="ECO:0000256" key="5">
    <source>
        <dbReference type="ARBA" id="ARBA00022490"/>
    </source>
</evidence>
<dbReference type="InterPro" id="IPR012135">
    <property type="entry name" value="Dihydroorotate_DH_1_2"/>
</dbReference>
<dbReference type="PROSITE" id="PS00911">
    <property type="entry name" value="DHODEHASE_1"/>
    <property type="match status" value="1"/>
</dbReference>
<dbReference type="GO" id="GO:0005737">
    <property type="term" value="C:cytoplasm"/>
    <property type="evidence" value="ECO:0007669"/>
    <property type="project" value="UniProtKB-SubCell"/>
</dbReference>
<proteinExistence type="inferred from homology"/>
<gene>
    <name evidence="11" type="ORF">MNBD_DELTA01-996</name>
</gene>
<dbReference type="InterPro" id="IPR033888">
    <property type="entry name" value="DHOD_1B"/>
</dbReference>
<dbReference type="HAMAP" id="MF_00224">
    <property type="entry name" value="DHO_dh_type1"/>
    <property type="match status" value="1"/>
</dbReference>
<dbReference type="InterPro" id="IPR049622">
    <property type="entry name" value="Dihydroorotate_DH_I"/>
</dbReference>
<evidence type="ECO:0000256" key="8">
    <source>
        <dbReference type="ARBA" id="ARBA00022975"/>
    </source>
</evidence>
<dbReference type="GO" id="GO:0004589">
    <property type="term" value="F:dihydroorotate dehydrogenase (NAD+) activity"/>
    <property type="evidence" value="ECO:0007669"/>
    <property type="project" value="UniProtKB-EC"/>
</dbReference>
<protein>
    <submittedName>
        <fullName evidence="11">Dihydroorotate dehydrogenase (NAD(+)), catalytic subunit</fullName>
        <ecNumber evidence="11">1.3.1.14</ecNumber>
    </submittedName>
</protein>
<dbReference type="InterPro" id="IPR013785">
    <property type="entry name" value="Aldolase_TIM"/>
</dbReference>
<dbReference type="GO" id="GO:0044205">
    <property type="term" value="P:'de novo' UMP biosynthetic process"/>
    <property type="evidence" value="ECO:0007669"/>
    <property type="project" value="UniProtKB-UniPathway"/>
</dbReference>
<dbReference type="EMBL" id="UOEA01000087">
    <property type="protein sequence ID" value="VAV85419.1"/>
    <property type="molecule type" value="Genomic_DNA"/>
</dbReference>
<dbReference type="NCBIfam" id="TIGR01037">
    <property type="entry name" value="pyrD_sub1_fam"/>
    <property type="match status" value="1"/>
</dbReference>
<sequence length="325" mass="34166">MTKTKTKKTQAAIKKTSVKKVSTGINLGSGKRALRLSNPVMTASGTFGYGLEFSPYMDLAKLGAIVVKGLSLKPRDGNPPPRTVETPCGMLNAIGLQNVGVEVFIDNKLPKLRKYKTKVIANIFGETAGEYAELAKRLDDARGVDALEINISCPNVKKGGMAFGTDPLEAARVVKAVRAATGKHVMTKLSPNVTDIKVMARAVEEAGSDSISLINTLTGMAIDINKRRPVLTTKIGGLSGPAIKPVALRMVWEAAGVVKIPVVGIGGIVTAEDAIEFLLAGASAVQVGTANFLTPDASEKVAKGIEAYMKKNNIGSVRKLVGALQ</sequence>
<evidence type="ECO:0000256" key="9">
    <source>
        <dbReference type="ARBA" id="ARBA00023002"/>
    </source>
</evidence>
<dbReference type="FunFam" id="3.20.20.70:FF:000027">
    <property type="entry name" value="Dihydropyrimidine dehydrogenase [NADP(+)]"/>
    <property type="match status" value="1"/>
</dbReference>
<keyword evidence="7" id="KW-0288">FMN</keyword>
<evidence type="ECO:0000256" key="4">
    <source>
        <dbReference type="ARBA" id="ARBA00008008"/>
    </source>
</evidence>
<dbReference type="InterPro" id="IPR024920">
    <property type="entry name" value="Dihydroorotate_DH_1"/>
</dbReference>
<name>A0A3B0QZ88_9ZZZZ</name>
<dbReference type="UniPathway" id="UPA00070"/>
<evidence type="ECO:0000256" key="3">
    <source>
        <dbReference type="ARBA" id="ARBA00004725"/>
    </source>
</evidence>
<dbReference type="EC" id="1.3.1.14" evidence="11"/>
<dbReference type="AlphaFoldDB" id="A0A3B0QZ88"/>
<evidence type="ECO:0000256" key="6">
    <source>
        <dbReference type="ARBA" id="ARBA00022630"/>
    </source>
</evidence>
<evidence type="ECO:0000256" key="7">
    <source>
        <dbReference type="ARBA" id="ARBA00022643"/>
    </source>
</evidence>
<organism evidence="11">
    <name type="scientific">hydrothermal vent metagenome</name>
    <dbReference type="NCBI Taxonomy" id="652676"/>
    <lineage>
        <taxon>unclassified sequences</taxon>
        <taxon>metagenomes</taxon>
        <taxon>ecological metagenomes</taxon>
    </lineage>
</organism>
<reference evidence="11" key="1">
    <citation type="submission" date="2018-06" db="EMBL/GenBank/DDBJ databases">
        <authorList>
            <person name="Zhirakovskaya E."/>
        </authorList>
    </citation>
    <scope>NUCLEOTIDE SEQUENCE</scope>
</reference>
<evidence type="ECO:0000313" key="11">
    <source>
        <dbReference type="EMBL" id="VAV85419.1"/>
    </source>
</evidence>
<dbReference type="Pfam" id="PF01180">
    <property type="entry name" value="DHO_dh"/>
    <property type="match status" value="1"/>
</dbReference>
<feature type="domain" description="Dihydroorotate dehydrogenase catalytic" evidence="10">
    <location>
        <begin position="34"/>
        <end position="309"/>
    </location>
</feature>
<dbReference type="InterPro" id="IPR005720">
    <property type="entry name" value="Dihydroorotate_DH_cat"/>
</dbReference>
<evidence type="ECO:0000256" key="1">
    <source>
        <dbReference type="ARBA" id="ARBA00001917"/>
    </source>
</evidence>
<dbReference type="CDD" id="cd04740">
    <property type="entry name" value="DHOD_1B_like"/>
    <property type="match status" value="1"/>
</dbReference>
<comment type="pathway">
    <text evidence="3">Pyrimidine metabolism; UMP biosynthesis via de novo pathway.</text>
</comment>
<keyword evidence="6" id="KW-0285">Flavoprotein</keyword>
<dbReference type="InterPro" id="IPR050074">
    <property type="entry name" value="DHO_dehydrogenase"/>
</dbReference>
<comment type="similarity">
    <text evidence="4">Belongs to the dihydroorotate dehydrogenase family. Type 1 subfamily.</text>
</comment>
<keyword evidence="5" id="KW-0963">Cytoplasm</keyword>
<dbReference type="NCBIfam" id="NF005574">
    <property type="entry name" value="PRK07259.1"/>
    <property type="match status" value="1"/>
</dbReference>
<dbReference type="PIRSF" id="PIRSF000164">
    <property type="entry name" value="DHO_oxidase"/>
    <property type="match status" value="1"/>
</dbReference>
<evidence type="ECO:0000259" key="10">
    <source>
        <dbReference type="Pfam" id="PF01180"/>
    </source>
</evidence>
<keyword evidence="9 11" id="KW-0560">Oxidoreductase</keyword>
<dbReference type="PROSITE" id="PS00912">
    <property type="entry name" value="DHODEHASE_2"/>
    <property type="match status" value="1"/>
</dbReference>
<keyword evidence="8" id="KW-0665">Pyrimidine biosynthesis</keyword>
<comment type="cofactor">
    <cofactor evidence="1">
        <name>FMN</name>
        <dbReference type="ChEBI" id="CHEBI:58210"/>
    </cofactor>
</comment>